<dbReference type="EMBL" id="CP016539">
    <property type="protein sequence ID" value="ANU20069.1"/>
    <property type="molecule type" value="Genomic_DNA"/>
</dbReference>
<dbReference type="Proteomes" id="UP000092650">
    <property type="component" value="Chromosome"/>
</dbReference>
<keyword evidence="2" id="KW-1185">Reference proteome</keyword>
<dbReference type="STRING" id="1038856.BBI15_07500"/>
<dbReference type="KEGG" id="ppla:BBI15_07500"/>
<gene>
    <name evidence="1" type="ORF">BBI15_07500</name>
</gene>
<sequence length="309" mass="36045">MKNIFLNDGLYNTTKIDNYEVFEFKNEAGHIKHIFTKRAIDKMIDGEVFYDLVPTPGFGGPVVINCIPERKWDLVFEFTEAFQKYCLENNIVCEEVEFSSPFANAVDFLDCYELEYVRDRYGMDLEKPLDQIGKEDLSKLWNAIDSGVEYRVIEGEAAINVFKSFVHRSDEETYKSLNQYLAFVKVDSFDDYVAVELSFNNKVIAMNFSQVQESIVYTLFDAKASRLQYFETDKLLKCALYIWAKEKGLQKIWSPKEQLHSRMAIETLLAPICTGRKIWNEEVYQELCAAGRVDKRVQFFPAYRFTKQS</sequence>
<dbReference type="RefSeq" id="WP_068869815.1">
    <property type="nucleotide sequence ID" value="NZ_CP016539.2"/>
</dbReference>
<evidence type="ECO:0000313" key="1">
    <source>
        <dbReference type="EMBL" id="ANU20069.1"/>
    </source>
</evidence>
<protein>
    <submittedName>
        <fullName evidence="1">Uncharacterized protein</fullName>
    </submittedName>
</protein>
<reference evidence="1" key="1">
    <citation type="submission" date="2016-10" db="EMBL/GenBank/DDBJ databases">
        <authorList>
            <person name="See-Too W.S."/>
        </authorList>
    </citation>
    <scope>NUCLEOTIDE SEQUENCE [LARGE SCALE GENOMIC DNA]</scope>
    <source>
        <strain evidence="1">DSM 23997</strain>
    </source>
</reference>
<proteinExistence type="predicted"/>
<dbReference type="OrthoDB" id="9785911at2"/>
<organism evidence="1 2">
    <name type="scientific">Planococcus plakortidis</name>
    <dbReference type="NCBI Taxonomy" id="1038856"/>
    <lineage>
        <taxon>Bacteria</taxon>
        <taxon>Bacillati</taxon>
        <taxon>Bacillota</taxon>
        <taxon>Bacilli</taxon>
        <taxon>Bacillales</taxon>
        <taxon>Caryophanaceae</taxon>
        <taxon>Planococcus</taxon>
    </lineage>
</organism>
<dbReference type="AlphaFoldDB" id="A0A1C7E8L4"/>
<name>A0A1C7E8L4_9BACL</name>
<accession>A0A1C7E8L4</accession>
<evidence type="ECO:0000313" key="2">
    <source>
        <dbReference type="Proteomes" id="UP000092650"/>
    </source>
</evidence>